<evidence type="ECO:0000256" key="2">
    <source>
        <dbReference type="ARBA" id="ARBA00022729"/>
    </source>
</evidence>
<dbReference type="PANTHER" id="PTHR13887:SF14">
    <property type="entry name" value="DISULFIDE BOND FORMATION PROTEIN D"/>
    <property type="match status" value="1"/>
</dbReference>
<keyword evidence="4" id="KW-1015">Disulfide bond</keyword>
<keyword evidence="6" id="KW-1133">Transmembrane helix</keyword>
<dbReference type="PROSITE" id="PS51352">
    <property type="entry name" value="THIOREDOXIN_2"/>
    <property type="match status" value="1"/>
</dbReference>
<dbReference type="SUPFAM" id="SSF52833">
    <property type="entry name" value="Thioredoxin-like"/>
    <property type="match status" value="1"/>
</dbReference>
<proteinExistence type="inferred from homology"/>
<dbReference type="Gene3D" id="3.40.30.10">
    <property type="entry name" value="Glutaredoxin"/>
    <property type="match status" value="1"/>
</dbReference>
<dbReference type="InterPro" id="IPR013766">
    <property type="entry name" value="Thioredoxin_domain"/>
</dbReference>
<evidence type="ECO:0000313" key="8">
    <source>
        <dbReference type="EMBL" id="MDN4493211.1"/>
    </source>
</evidence>
<organism evidence="8 9">
    <name type="scientific">Ureibacillus aquaedulcis</name>
    <dbReference type="NCBI Taxonomy" id="3058421"/>
    <lineage>
        <taxon>Bacteria</taxon>
        <taxon>Bacillati</taxon>
        <taxon>Bacillota</taxon>
        <taxon>Bacilli</taxon>
        <taxon>Bacillales</taxon>
        <taxon>Caryophanaceae</taxon>
        <taxon>Ureibacillus</taxon>
    </lineage>
</organism>
<dbReference type="Proteomes" id="UP001172743">
    <property type="component" value="Unassembled WGS sequence"/>
</dbReference>
<dbReference type="InterPro" id="IPR012336">
    <property type="entry name" value="Thioredoxin-like_fold"/>
</dbReference>
<keyword evidence="5" id="KW-0676">Redox-active center</keyword>
<evidence type="ECO:0000256" key="4">
    <source>
        <dbReference type="ARBA" id="ARBA00023157"/>
    </source>
</evidence>
<keyword evidence="2" id="KW-0732">Signal</keyword>
<reference evidence="8" key="1">
    <citation type="submission" date="2023-07" db="EMBL/GenBank/DDBJ databases">
        <title>Ureibacillus sp. isolated from freshwater well.</title>
        <authorList>
            <person name="Kirdat K."/>
            <person name="Bhatt A."/>
            <person name="Teware R."/>
            <person name="Bhavsar Y."/>
            <person name="Yadav A."/>
        </authorList>
    </citation>
    <scope>NUCLEOTIDE SEQUENCE</scope>
    <source>
        <strain evidence="8">BA0131</strain>
    </source>
</reference>
<evidence type="ECO:0000256" key="3">
    <source>
        <dbReference type="ARBA" id="ARBA00023002"/>
    </source>
</evidence>
<evidence type="ECO:0000313" key="9">
    <source>
        <dbReference type="Proteomes" id="UP001172743"/>
    </source>
</evidence>
<keyword evidence="3" id="KW-0560">Oxidoreductase</keyword>
<keyword evidence="6" id="KW-0472">Membrane</keyword>
<evidence type="ECO:0000256" key="5">
    <source>
        <dbReference type="ARBA" id="ARBA00023284"/>
    </source>
</evidence>
<gene>
    <name evidence="8" type="ORF">QYB95_06620</name>
</gene>
<accession>A0ABT8GQK1</accession>
<keyword evidence="6" id="KW-0812">Transmembrane</keyword>
<dbReference type="InterPro" id="IPR036249">
    <property type="entry name" value="Thioredoxin-like_sf"/>
</dbReference>
<sequence length="215" mass="23994">MSKKIFWIIGIIAVCIIGIILLTDAGQETAVAEIDYENQPFMGDENAPVEIIEFGDYKCPHCGEFNSSVMPFIKEEFIDTGKAKLYFMNYAFIAVDSTTSALYAETVYQELGNEVFWEFHDQLFANQTTAEGQENFMDEEFLTAILSEVASKEEVEKVVQAFSENQGQESLDKDMEMANNLGVNSTPAIFIGGKKFEGTTMDDFAEKVEEAANGQ</sequence>
<comment type="caution">
    <text evidence="8">The sequence shown here is derived from an EMBL/GenBank/DDBJ whole genome shotgun (WGS) entry which is preliminary data.</text>
</comment>
<feature type="transmembrane region" description="Helical" evidence="6">
    <location>
        <begin position="5"/>
        <end position="23"/>
    </location>
</feature>
<protein>
    <submittedName>
        <fullName evidence="8">Thioredoxin domain-containing protein</fullName>
    </submittedName>
</protein>
<evidence type="ECO:0000259" key="7">
    <source>
        <dbReference type="PROSITE" id="PS51352"/>
    </source>
</evidence>
<dbReference type="Pfam" id="PF13462">
    <property type="entry name" value="Thioredoxin_4"/>
    <property type="match status" value="1"/>
</dbReference>
<keyword evidence="9" id="KW-1185">Reference proteome</keyword>
<evidence type="ECO:0000256" key="1">
    <source>
        <dbReference type="ARBA" id="ARBA00005791"/>
    </source>
</evidence>
<dbReference type="EMBL" id="JAUHTQ010000003">
    <property type="protein sequence ID" value="MDN4493211.1"/>
    <property type="molecule type" value="Genomic_DNA"/>
</dbReference>
<comment type="similarity">
    <text evidence="1">Belongs to the thioredoxin family. DsbA subfamily.</text>
</comment>
<dbReference type="PANTHER" id="PTHR13887">
    <property type="entry name" value="GLUTATHIONE S-TRANSFERASE KAPPA"/>
    <property type="match status" value="1"/>
</dbReference>
<name>A0ABT8GQK1_9BACL</name>
<dbReference type="RefSeq" id="WP_301137499.1">
    <property type="nucleotide sequence ID" value="NZ_JAUHTQ010000003.1"/>
</dbReference>
<feature type="domain" description="Thioredoxin" evidence="7">
    <location>
        <begin position="20"/>
        <end position="164"/>
    </location>
</feature>
<evidence type="ECO:0000256" key="6">
    <source>
        <dbReference type="SAM" id="Phobius"/>
    </source>
</evidence>